<gene>
    <name evidence="1" type="ordered locus">Solca_2765</name>
</gene>
<accession>H8KS06</accession>
<proteinExistence type="predicted"/>
<reference evidence="1" key="1">
    <citation type="submission" date="2012-02" db="EMBL/GenBank/DDBJ databases">
        <title>The complete genome of Solitalea canadensis DSM 3403.</title>
        <authorList>
            <consortium name="US DOE Joint Genome Institute (JGI-PGF)"/>
            <person name="Lucas S."/>
            <person name="Copeland A."/>
            <person name="Lapidus A."/>
            <person name="Glavina del Rio T."/>
            <person name="Dalin E."/>
            <person name="Tice H."/>
            <person name="Bruce D."/>
            <person name="Goodwin L."/>
            <person name="Pitluck S."/>
            <person name="Peters L."/>
            <person name="Ovchinnikova G."/>
            <person name="Lu M."/>
            <person name="Kyrpides N."/>
            <person name="Mavromatis K."/>
            <person name="Ivanova N."/>
            <person name="Brettin T."/>
            <person name="Detter J.C."/>
            <person name="Han C."/>
            <person name="Larimer F."/>
            <person name="Land M."/>
            <person name="Hauser L."/>
            <person name="Markowitz V."/>
            <person name="Cheng J.-F."/>
            <person name="Hugenholtz P."/>
            <person name="Woyke T."/>
            <person name="Wu D."/>
            <person name="Spring S."/>
            <person name="Schroeder M."/>
            <person name="Kopitz M."/>
            <person name="Brambilla E."/>
            <person name="Klenk H.-P."/>
            <person name="Eisen J.A."/>
        </authorList>
    </citation>
    <scope>NUCLEOTIDE SEQUENCE</scope>
    <source>
        <strain evidence="1">DSM 3403</strain>
    </source>
</reference>
<evidence type="ECO:0000313" key="2">
    <source>
        <dbReference type="Proteomes" id="UP000007590"/>
    </source>
</evidence>
<name>H8KS06_SOLCM</name>
<sequence>MVRIGFYINNGCVSKARFGHCTKIGFLVFYFVQPTFRRTSKKCYNVLAKYMFAISNLSVSL</sequence>
<organism evidence="1 2">
    <name type="scientific">Solitalea canadensis (strain ATCC 29591 / DSM 3403 / JCM 21819 / LMG 8368 / NBRC 15130 / NCIMB 12057 / USAM 9D)</name>
    <name type="common">Flexibacter canadensis</name>
    <dbReference type="NCBI Taxonomy" id="929556"/>
    <lineage>
        <taxon>Bacteria</taxon>
        <taxon>Pseudomonadati</taxon>
        <taxon>Bacteroidota</taxon>
        <taxon>Sphingobacteriia</taxon>
        <taxon>Sphingobacteriales</taxon>
        <taxon>Sphingobacteriaceae</taxon>
        <taxon>Solitalea</taxon>
    </lineage>
</organism>
<dbReference type="EMBL" id="CP003349">
    <property type="protein sequence ID" value="AFD07794.1"/>
    <property type="molecule type" value="Genomic_DNA"/>
</dbReference>
<dbReference type="STRING" id="929556.Solca_2765"/>
<evidence type="ECO:0000313" key="1">
    <source>
        <dbReference type="EMBL" id="AFD07794.1"/>
    </source>
</evidence>
<dbReference type="Proteomes" id="UP000007590">
    <property type="component" value="Chromosome"/>
</dbReference>
<protein>
    <submittedName>
        <fullName evidence="1">Uncharacterized protein</fullName>
    </submittedName>
</protein>
<dbReference type="AlphaFoldDB" id="H8KS06"/>
<dbReference type="HOGENOM" id="CLU_2920337_0_0_10"/>
<dbReference type="KEGG" id="scn:Solca_2765"/>
<keyword evidence="2" id="KW-1185">Reference proteome</keyword>